<evidence type="ECO:0000256" key="7">
    <source>
        <dbReference type="ARBA" id="ARBA00023065"/>
    </source>
</evidence>
<dbReference type="Pfam" id="PF01554">
    <property type="entry name" value="MatE"/>
    <property type="match status" value="2"/>
</dbReference>
<evidence type="ECO:0000256" key="9">
    <source>
        <dbReference type="ARBA" id="ARBA00031636"/>
    </source>
</evidence>
<dbReference type="NCBIfam" id="TIGR00797">
    <property type="entry name" value="matE"/>
    <property type="match status" value="1"/>
</dbReference>
<dbReference type="PIRSF" id="PIRSF006603">
    <property type="entry name" value="DinF"/>
    <property type="match status" value="1"/>
</dbReference>
<keyword evidence="7" id="KW-0406">Ion transport</keyword>
<evidence type="ECO:0000256" key="2">
    <source>
        <dbReference type="ARBA" id="ARBA00022448"/>
    </source>
</evidence>
<feature type="transmembrane region" description="Helical" evidence="10">
    <location>
        <begin position="363"/>
        <end position="383"/>
    </location>
</feature>
<evidence type="ECO:0000313" key="11">
    <source>
        <dbReference type="EMBL" id="MFD2237016.1"/>
    </source>
</evidence>
<evidence type="ECO:0000256" key="3">
    <source>
        <dbReference type="ARBA" id="ARBA00022449"/>
    </source>
</evidence>
<evidence type="ECO:0000256" key="6">
    <source>
        <dbReference type="ARBA" id="ARBA00022989"/>
    </source>
</evidence>
<evidence type="ECO:0000256" key="1">
    <source>
        <dbReference type="ARBA" id="ARBA00004429"/>
    </source>
</evidence>
<keyword evidence="4" id="KW-1003">Cell membrane</keyword>
<dbReference type="PANTHER" id="PTHR43298">
    <property type="entry name" value="MULTIDRUG RESISTANCE PROTEIN NORM-RELATED"/>
    <property type="match status" value="1"/>
</dbReference>
<reference evidence="12" key="1">
    <citation type="journal article" date="2019" name="Int. J. Syst. Evol. Microbiol.">
        <title>The Global Catalogue of Microorganisms (GCM) 10K type strain sequencing project: providing services to taxonomists for standard genome sequencing and annotation.</title>
        <authorList>
            <consortium name="The Broad Institute Genomics Platform"/>
            <consortium name="The Broad Institute Genome Sequencing Center for Infectious Disease"/>
            <person name="Wu L."/>
            <person name="Ma J."/>
        </authorList>
    </citation>
    <scope>NUCLEOTIDE SEQUENCE [LARGE SCALE GENOMIC DNA]</scope>
    <source>
        <strain evidence="12">ZS-35-S2</strain>
    </source>
</reference>
<feature type="transmembrane region" description="Helical" evidence="10">
    <location>
        <begin position="404"/>
        <end position="426"/>
    </location>
</feature>
<feature type="transmembrane region" description="Helical" evidence="10">
    <location>
        <begin position="171"/>
        <end position="193"/>
    </location>
</feature>
<dbReference type="CDD" id="cd13131">
    <property type="entry name" value="MATE_NorM_like"/>
    <property type="match status" value="1"/>
</dbReference>
<comment type="caution">
    <text evidence="11">The sequence shown here is derived from an EMBL/GenBank/DDBJ whole genome shotgun (WGS) entry which is preliminary data.</text>
</comment>
<dbReference type="InterPro" id="IPR048279">
    <property type="entry name" value="MdtK-like"/>
</dbReference>
<evidence type="ECO:0000256" key="8">
    <source>
        <dbReference type="ARBA" id="ARBA00023136"/>
    </source>
</evidence>
<comment type="subcellular location">
    <subcellularLocation>
        <location evidence="1">Cell inner membrane</location>
        <topology evidence="1">Multi-pass membrane protein</topology>
    </subcellularLocation>
</comment>
<accession>A0ABW5CJD9</accession>
<evidence type="ECO:0000256" key="5">
    <source>
        <dbReference type="ARBA" id="ARBA00022692"/>
    </source>
</evidence>
<dbReference type="InterPro" id="IPR002528">
    <property type="entry name" value="MATE_fam"/>
</dbReference>
<feature type="transmembrane region" description="Helical" evidence="10">
    <location>
        <begin position="432"/>
        <end position="453"/>
    </location>
</feature>
<proteinExistence type="predicted"/>
<feature type="transmembrane region" description="Helical" evidence="10">
    <location>
        <begin position="199"/>
        <end position="222"/>
    </location>
</feature>
<keyword evidence="3" id="KW-0050">Antiport</keyword>
<dbReference type="PANTHER" id="PTHR43298:SF2">
    <property type="entry name" value="FMN_FAD EXPORTER YEEO-RELATED"/>
    <property type="match status" value="1"/>
</dbReference>
<feature type="transmembrane region" description="Helical" evidence="10">
    <location>
        <begin position="283"/>
        <end position="308"/>
    </location>
</feature>
<feature type="transmembrane region" description="Helical" evidence="10">
    <location>
        <begin position="256"/>
        <end position="277"/>
    </location>
</feature>
<sequence length="466" mass="48753">MSSSAAPAKGIGIGNSWGAHVRGTLLLGLPLAGAQLAQMSINVADTVLVGRLGTTELAAAVLTTQFFHLVWMLGSGFAIAVMPMAASAAGQGDIVSVRRSVRMGLWVCGLYSAAVMPLMWQTEAIMLALGQDPVVADLCRQYMRVLQWSMFPALAVMVLRSFLSALERPQVVLIVTILGSLFNLLVAYAFIFGRLGAPALGIVGAGVAGLSTMLFMTLLLAIDSARGALAPYEIFVRFWRPDWPGFFDVIRLGWPIGATIVAEVGLFAASSIMIGWIGTVELAAHGIALQLASIAFMVPLGLASAATVRVGLAYGRHDEVGIGRAARTAVLVGAGVALFAALLFVLIPQALVGAYLDRSTPDAAAVLAYAVPLLAVAAGFQFFDTLQALASGILRGLKDTRVPMILAVVSYWLIGMPAAWLLAFPLGLGAVGVWLGLGIGLLAAAASMSVRFLRREKRGQLLLGAP</sequence>
<dbReference type="InterPro" id="IPR050222">
    <property type="entry name" value="MATE_MdtK"/>
</dbReference>
<feature type="transmembrane region" description="Helical" evidence="10">
    <location>
        <begin position="57"/>
        <end position="82"/>
    </location>
</feature>
<feature type="transmembrane region" description="Helical" evidence="10">
    <location>
        <begin position="103"/>
        <end position="121"/>
    </location>
</feature>
<keyword evidence="12" id="KW-1185">Reference proteome</keyword>
<keyword evidence="5 10" id="KW-0812">Transmembrane</keyword>
<evidence type="ECO:0000313" key="12">
    <source>
        <dbReference type="Proteomes" id="UP001597371"/>
    </source>
</evidence>
<evidence type="ECO:0000256" key="10">
    <source>
        <dbReference type="SAM" id="Phobius"/>
    </source>
</evidence>
<keyword evidence="2" id="KW-0813">Transport</keyword>
<protein>
    <recommendedName>
        <fullName evidence="9">Multidrug-efflux transporter</fullName>
    </recommendedName>
</protein>
<dbReference type="RefSeq" id="WP_209736839.1">
    <property type="nucleotide sequence ID" value="NZ_CP072611.1"/>
</dbReference>
<name>A0ABW5CJD9_9HYPH</name>
<evidence type="ECO:0000256" key="4">
    <source>
        <dbReference type="ARBA" id="ARBA00022475"/>
    </source>
</evidence>
<dbReference type="Proteomes" id="UP001597371">
    <property type="component" value="Unassembled WGS sequence"/>
</dbReference>
<keyword evidence="8 10" id="KW-0472">Membrane</keyword>
<organism evidence="11 12">
    <name type="scientific">Aureimonas populi</name>
    <dbReference type="NCBI Taxonomy" id="1701758"/>
    <lineage>
        <taxon>Bacteria</taxon>
        <taxon>Pseudomonadati</taxon>
        <taxon>Pseudomonadota</taxon>
        <taxon>Alphaproteobacteria</taxon>
        <taxon>Hyphomicrobiales</taxon>
        <taxon>Aurantimonadaceae</taxon>
        <taxon>Aureimonas</taxon>
    </lineage>
</organism>
<keyword evidence="6 10" id="KW-1133">Transmembrane helix</keyword>
<feature type="transmembrane region" description="Helical" evidence="10">
    <location>
        <begin position="329"/>
        <end position="351"/>
    </location>
</feature>
<dbReference type="EMBL" id="JBHUIJ010000006">
    <property type="protein sequence ID" value="MFD2237016.1"/>
    <property type="molecule type" value="Genomic_DNA"/>
</dbReference>
<feature type="transmembrane region" description="Helical" evidence="10">
    <location>
        <begin position="141"/>
        <end position="159"/>
    </location>
</feature>
<gene>
    <name evidence="11" type="ORF">ACFSKQ_05985</name>
</gene>